<organism evidence="3">
    <name type="scientific">Echinostoma caproni</name>
    <dbReference type="NCBI Taxonomy" id="27848"/>
    <lineage>
        <taxon>Eukaryota</taxon>
        <taxon>Metazoa</taxon>
        <taxon>Spiralia</taxon>
        <taxon>Lophotrochozoa</taxon>
        <taxon>Platyhelminthes</taxon>
        <taxon>Trematoda</taxon>
        <taxon>Digenea</taxon>
        <taxon>Plagiorchiida</taxon>
        <taxon>Echinostomata</taxon>
        <taxon>Echinostomatoidea</taxon>
        <taxon>Echinostomatidae</taxon>
        <taxon>Echinostoma</taxon>
    </lineage>
</organism>
<sequence>MAGKPVDTESNANEADDGAESFNVKSITLQLQSKLVNALPNRILRLFLDDASVRLFDNICALLKMYTGCVKTASMTTKRLFKMNVRLAIYSSTDVLNEHEQNMTFDFHDRCHQAAEIVLRLGRPKRRLLPGISPTIQKLIQSVDEAKCLALAITERHMSENAREKFRSCVDELNNQAFFITIFGKDLRYRELMEKVYDDVEDLMDRGLF</sequence>
<dbReference type="WBParaSite" id="ECPE_0000863001-mRNA-1">
    <property type="protein sequence ID" value="ECPE_0000863001-mRNA-1"/>
    <property type="gene ID" value="ECPE_0000863001"/>
</dbReference>
<evidence type="ECO:0000313" key="3">
    <source>
        <dbReference type="WBParaSite" id="ECPE_0000863001-mRNA-1"/>
    </source>
</evidence>
<evidence type="ECO:0000313" key="1">
    <source>
        <dbReference type="EMBL" id="VDP83857.1"/>
    </source>
</evidence>
<proteinExistence type="predicted"/>
<dbReference type="GO" id="GO:0005737">
    <property type="term" value="C:cytoplasm"/>
    <property type="evidence" value="ECO:0007669"/>
    <property type="project" value="TreeGrafter"/>
</dbReference>
<dbReference type="InterPro" id="IPR038355">
    <property type="entry name" value="TNFAIP8_sf"/>
</dbReference>
<dbReference type="PANTHER" id="PTHR12757:SF1">
    <property type="entry name" value="PROTEIN SALIVARY GLANDS MARRED"/>
    <property type="match status" value="1"/>
</dbReference>
<dbReference type="Proteomes" id="UP000272942">
    <property type="component" value="Unassembled WGS sequence"/>
</dbReference>
<dbReference type="OrthoDB" id="10055976at2759"/>
<reference evidence="3" key="1">
    <citation type="submission" date="2016-06" db="UniProtKB">
        <authorList>
            <consortium name="WormBaseParasite"/>
        </authorList>
    </citation>
    <scope>IDENTIFICATION</scope>
</reference>
<gene>
    <name evidence="1" type="ORF">ECPE_LOCUS8604</name>
</gene>
<evidence type="ECO:0000313" key="2">
    <source>
        <dbReference type="Proteomes" id="UP000272942"/>
    </source>
</evidence>
<dbReference type="GO" id="GO:0042981">
    <property type="term" value="P:regulation of apoptotic process"/>
    <property type="evidence" value="ECO:0007669"/>
    <property type="project" value="InterPro"/>
</dbReference>
<dbReference type="Gene3D" id="1.20.1440.160">
    <property type="entry name" value="Tumor necrosis factor alpha-induced protein 8-like"/>
    <property type="match status" value="1"/>
</dbReference>
<dbReference type="AlphaFoldDB" id="A0A183ANR9"/>
<dbReference type="InterPro" id="IPR008477">
    <property type="entry name" value="TNFAIP8-like"/>
</dbReference>
<dbReference type="EMBL" id="UZAN01046206">
    <property type="protein sequence ID" value="VDP83857.1"/>
    <property type="molecule type" value="Genomic_DNA"/>
</dbReference>
<protein>
    <submittedName>
        <fullName evidence="3">Tumor necrosis factor alpha-induced protein 8-like protein 2</fullName>
    </submittedName>
</protein>
<accession>A0A183ANR9</accession>
<dbReference type="PANTHER" id="PTHR12757">
    <property type="entry name" value="TUMOR NECROSIS FACTOR INDUCED PROTEIN"/>
    <property type="match status" value="1"/>
</dbReference>
<dbReference type="Pfam" id="PF05527">
    <property type="entry name" value="TNFAIP8"/>
    <property type="match status" value="1"/>
</dbReference>
<name>A0A183ANR9_9TREM</name>
<reference evidence="1 2" key="2">
    <citation type="submission" date="2018-11" db="EMBL/GenBank/DDBJ databases">
        <authorList>
            <consortium name="Pathogen Informatics"/>
        </authorList>
    </citation>
    <scope>NUCLEOTIDE SEQUENCE [LARGE SCALE GENOMIC DNA]</scope>
    <source>
        <strain evidence="1 2">Egypt</strain>
    </source>
</reference>
<keyword evidence="2" id="KW-1185">Reference proteome</keyword>